<name>A0AAW4W6F7_9FIRM</name>
<proteinExistence type="predicted"/>
<organism evidence="1 2">
    <name type="scientific">Blautia fusiformis</name>
    <dbReference type="NCBI Taxonomy" id="2881264"/>
    <lineage>
        <taxon>Bacteria</taxon>
        <taxon>Bacillati</taxon>
        <taxon>Bacillota</taxon>
        <taxon>Clostridia</taxon>
        <taxon>Lachnospirales</taxon>
        <taxon>Lachnospiraceae</taxon>
        <taxon>Blautia</taxon>
    </lineage>
</organism>
<dbReference type="AlphaFoldDB" id="A0AAW4W6F7"/>
<dbReference type="EMBL" id="JAJEQQ010000013">
    <property type="protein sequence ID" value="MCC2228115.1"/>
    <property type="molecule type" value="Genomic_DNA"/>
</dbReference>
<sequence>MGNTCKTCINNDDGLCDRKGIIVEDEDSCEHHWAAGKKVRMKRHEKKMDITPELMLSAYNTLIQGCKSQPASEDGTCSSCILYQHCPGASDLLPENWKEIHYPYLEGNTLHYIKAGKVKQIIFSSREDAEERLAEMKEGVK</sequence>
<evidence type="ECO:0000313" key="2">
    <source>
        <dbReference type="Proteomes" id="UP001198612"/>
    </source>
</evidence>
<reference evidence="1 2" key="1">
    <citation type="submission" date="2021-10" db="EMBL/GenBank/DDBJ databases">
        <title>Anaerobic single-cell dispensing facilitates the cultivation of human gut bacteria.</title>
        <authorList>
            <person name="Afrizal A."/>
        </authorList>
    </citation>
    <scope>NUCLEOTIDE SEQUENCE [LARGE SCALE GENOMIC DNA]</scope>
    <source>
        <strain evidence="1 2">CLA-AA-H217</strain>
    </source>
</reference>
<accession>A0AAW4W6F7</accession>
<gene>
    <name evidence="1" type="ORF">LKD40_09915</name>
</gene>
<comment type="caution">
    <text evidence="1">The sequence shown here is derived from an EMBL/GenBank/DDBJ whole genome shotgun (WGS) entry which is preliminary data.</text>
</comment>
<dbReference type="RefSeq" id="WP_227588770.1">
    <property type="nucleotide sequence ID" value="NZ_JAJEQQ010000013.1"/>
</dbReference>
<protein>
    <submittedName>
        <fullName evidence="1">Uncharacterized protein</fullName>
    </submittedName>
</protein>
<dbReference type="Proteomes" id="UP001198612">
    <property type="component" value="Unassembled WGS sequence"/>
</dbReference>
<keyword evidence="2" id="KW-1185">Reference proteome</keyword>
<evidence type="ECO:0000313" key="1">
    <source>
        <dbReference type="EMBL" id="MCC2228115.1"/>
    </source>
</evidence>